<sequence length="279" mass="31799">MKVEDYKLLATIRREGTIRAAANTLHISQPAISLRLKQIEHLWDQKLFIRSYKRMIPTLAGEKVIAFAEKTLEGEEKLRDDLSRIAETIGGRLSLGVSSVVGQYSIPSLLGKYIEKYPDVKVELVTGLSEEIVQSKSDFHVIIVRGDKAGALNHQLLFSDRLYLIGRKYLSNSKDRPLIEFQSDLSLHTKIDEWFSANREWSTDQKIKVDQIETCKQLMIHGVGMAVLPEVATRDLNEATYTFQSLELDGKPLTRDTWLCFDDPAKELPQVQAFLEMFD</sequence>
<evidence type="ECO:0000313" key="6">
    <source>
        <dbReference type="EMBL" id="PYZ94637.1"/>
    </source>
</evidence>
<evidence type="ECO:0000256" key="3">
    <source>
        <dbReference type="ARBA" id="ARBA00023125"/>
    </source>
</evidence>
<keyword evidence="4" id="KW-0804">Transcription</keyword>
<dbReference type="Pfam" id="PF03466">
    <property type="entry name" value="LysR_substrate"/>
    <property type="match status" value="1"/>
</dbReference>
<dbReference type="PANTHER" id="PTHR30126:SF78">
    <property type="entry name" value="HTH LYSR-TYPE DOMAIN-CONTAINING PROTEIN"/>
    <property type="match status" value="1"/>
</dbReference>
<dbReference type="AlphaFoldDB" id="A0A323TLK9"/>
<keyword evidence="7" id="KW-1185">Reference proteome</keyword>
<organism evidence="6 7">
    <name type="scientific">Salipaludibacillus keqinensis</name>
    <dbReference type="NCBI Taxonomy" id="2045207"/>
    <lineage>
        <taxon>Bacteria</taxon>
        <taxon>Bacillati</taxon>
        <taxon>Bacillota</taxon>
        <taxon>Bacilli</taxon>
        <taxon>Bacillales</taxon>
        <taxon>Bacillaceae</taxon>
    </lineage>
</organism>
<dbReference type="InterPro" id="IPR036390">
    <property type="entry name" value="WH_DNA-bd_sf"/>
</dbReference>
<evidence type="ECO:0000256" key="2">
    <source>
        <dbReference type="ARBA" id="ARBA00023015"/>
    </source>
</evidence>
<name>A0A323TLK9_9BACI</name>
<protein>
    <submittedName>
        <fullName evidence="6">LysR family transcriptional regulator</fullName>
    </submittedName>
</protein>
<dbReference type="PRINTS" id="PR00039">
    <property type="entry name" value="HTHLYSR"/>
</dbReference>
<dbReference type="Gene3D" id="1.10.10.10">
    <property type="entry name" value="Winged helix-like DNA-binding domain superfamily/Winged helix DNA-binding domain"/>
    <property type="match status" value="1"/>
</dbReference>
<dbReference type="InterPro" id="IPR000847">
    <property type="entry name" value="LysR_HTH_N"/>
</dbReference>
<keyword evidence="3" id="KW-0238">DNA-binding</keyword>
<dbReference type="RefSeq" id="WP_110608269.1">
    <property type="nucleotide sequence ID" value="NZ_PDOD01000001.1"/>
</dbReference>
<dbReference type="InterPro" id="IPR036388">
    <property type="entry name" value="WH-like_DNA-bd_sf"/>
</dbReference>
<dbReference type="OrthoDB" id="107670at2"/>
<dbReference type="SUPFAM" id="SSF46785">
    <property type="entry name" value="Winged helix' DNA-binding domain"/>
    <property type="match status" value="1"/>
</dbReference>
<evidence type="ECO:0000256" key="1">
    <source>
        <dbReference type="ARBA" id="ARBA00009437"/>
    </source>
</evidence>
<dbReference type="EMBL" id="PDOD01000001">
    <property type="protein sequence ID" value="PYZ94637.1"/>
    <property type="molecule type" value="Genomic_DNA"/>
</dbReference>
<feature type="domain" description="HTH lysR-type" evidence="5">
    <location>
        <begin position="1"/>
        <end position="58"/>
    </location>
</feature>
<evidence type="ECO:0000259" key="5">
    <source>
        <dbReference type="PROSITE" id="PS50931"/>
    </source>
</evidence>
<dbReference type="PANTHER" id="PTHR30126">
    <property type="entry name" value="HTH-TYPE TRANSCRIPTIONAL REGULATOR"/>
    <property type="match status" value="1"/>
</dbReference>
<dbReference type="GO" id="GO:0003700">
    <property type="term" value="F:DNA-binding transcription factor activity"/>
    <property type="evidence" value="ECO:0007669"/>
    <property type="project" value="InterPro"/>
</dbReference>
<comment type="similarity">
    <text evidence="1">Belongs to the LysR transcriptional regulatory family.</text>
</comment>
<dbReference type="Proteomes" id="UP000248214">
    <property type="component" value="Unassembled WGS sequence"/>
</dbReference>
<dbReference type="Gene3D" id="3.40.190.290">
    <property type="match status" value="1"/>
</dbReference>
<reference evidence="6 7" key="1">
    <citation type="submission" date="2017-10" db="EMBL/GenBank/DDBJ databases">
        <title>Bacillus sp. nov., a halophilic bacterium isolated from a Keqin Lake.</title>
        <authorList>
            <person name="Wang H."/>
        </authorList>
    </citation>
    <scope>NUCLEOTIDE SEQUENCE [LARGE SCALE GENOMIC DNA]</scope>
    <source>
        <strain evidence="6 7">KQ-12</strain>
    </source>
</reference>
<gene>
    <name evidence="6" type="ORF">CR194_03660</name>
</gene>
<accession>A0A323TLK9</accession>
<dbReference type="SUPFAM" id="SSF53850">
    <property type="entry name" value="Periplasmic binding protein-like II"/>
    <property type="match status" value="1"/>
</dbReference>
<evidence type="ECO:0000256" key="4">
    <source>
        <dbReference type="ARBA" id="ARBA00023163"/>
    </source>
</evidence>
<dbReference type="GO" id="GO:0000976">
    <property type="term" value="F:transcription cis-regulatory region binding"/>
    <property type="evidence" value="ECO:0007669"/>
    <property type="project" value="TreeGrafter"/>
</dbReference>
<dbReference type="CDD" id="cd05466">
    <property type="entry name" value="PBP2_LTTR_substrate"/>
    <property type="match status" value="1"/>
</dbReference>
<dbReference type="Pfam" id="PF00126">
    <property type="entry name" value="HTH_1"/>
    <property type="match status" value="1"/>
</dbReference>
<keyword evidence="2" id="KW-0805">Transcription regulation</keyword>
<comment type="caution">
    <text evidence="6">The sequence shown here is derived from an EMBL/GenBank/DDBJ whole genome shotgun (WGS) entry which is preliminary data.</text>
</comment>
<dbReference type="InterPro" id="IPR005119">
    <property type="entry name" value="LysR_subst-bd"/>
</dbReference>
<proteinExistence type="inferred from homology"/>
<dbReference type="PROSITE" id="PS50931">
    <property type="entry name" value="HTH_LYSR"/>
    <property type="match status" value="1"/>
</dbReference>
<evidence type="ECO:0000313" key="7">
    <source>
        <dbReference type="Proteomes" id="UP000248214"/>
    </source>
</evidence>